<keyword evidence="11" id="KW-1185">Reference proteome</keyword>
<comment type="caution">
    <text evidence="10">The sequence shown here is derived from an EMBL/GenBank/DDBJ whole genome shotgun (WGS) entry which is preliminary data.</text>
</comment>
<organism evidence="10 11">
    <name type="scientific">Chitinophaga oryziterrae</name>
    <dbReference type="NCBI Taxonomy" id="1031224"/>
    <lineage>
        <taxon>Bacteria</taxon>
        <taxon>Pseudomonadati</taxon>
        <taxon>Bacteroidota</taxon>
        <taxon>Chitinophagia</taxon>
        <taxon>Chitinophagales</taxon>
        <taxon>Chitinophagaceae</taxon>
        <taxon>Chitinophaga</taxon>
    </lineage>
</organism>
<evidence type="ECO:0000256" key="8">
    <source>
        <dbReference type="ARBA" id="ARBA00023014"/>
    </source>
</evidence>
<dbReference type="RefSeq" id="WP_157298505.1">
    <property type="nucleotide sequence ID" value="NZ_BAAAZB010000005.1"/>
</dbReference>
<evidence type="ECO:0000313" key="10">
    <source>
        <dbReference type="EMBL" id="MVT39859.1"/>
    </source>
</evidence>
<dbReference type="SUPFAM" id="SSF52343">
    <property type="entry name" value="Ferredoxin reductase-like, C-terminal NADP-linked domain"/>
    <property type="match status" value="1"/>
</dbReference>
<comment type="cofactor">
    <cofactor evidence="1">
        <name>FAD</name>
        <dbReference type="ChEBI" id="CHEBI:57692"/>
    </cofactor>
</comment>
<reference evidence="10 11" key="1">
    <citation type="submission" date="2019-12" db="EMBL/GenBank/DDBJ databases">
        <title>The draft genomic sequence of strain Chitinophaga oryziterrae JCM 16595.</title>
        <authorList>
            <person name="Zhang X."/>
        </authorList>
    </citation>
    <scope>NUCLEOTIDE SEQUENCE [LARGE SCALE GENOMIC DNA]</scope>
    <source>
        <strain evidence="10 11">JCM 16595</strain>
    </source>
</reference>
<evidence type="ECO:0000313" key="11">
    <source>
        <dbReference type="Proteomes" id="UP000468388"/>
    </source>
</evidence>
<evidence type="ECO:0000256" key="7">
    <source>
        <dbReference type="ARBA" id="ARBA00023004"/>
    </source>
</evidence>
<dbReference type="Gene3D" id="3.40.50.80">
    <property type="entry name" value="Nucleotide-binding domain of ferredoxin-NADP reductase (FNR) module"/>
    <property type="match status" value="1"/>
</dbReference>
<dbReference type="PRINTS" id="PR00371">
    <property type="entry name" value="FPNCR"/>
</dbReference>
<sequence length="214" mass="24485">MTTFSVKIISIQQVTHDVKCFRIEKPEGYKYTPGQATDVSINKPGWENETRPFTFTSLNSDAYLEFTIKRYNNVTNQLHQLVTGDELMIRDVWGAIEYKGPGYFIAGGAGITPFIAILRELHQQKKLDGNILFFSNKTAADIIYKDELIHMLGENARFILTREEKVHIDKAFLQAKIPDFNKHFYVCGPDKMIQDVNATLEELGVKSESLIFEK</sequence>
<keyword evidence="5" id="KW-0274">FAD</keyword>
<dbReference type="PRINTS" id="PR00409">
    <property type="entry name" value="PHDIOXRDTASE"/>
</dbReference>
<dbReference type="InterPro" id="IPR017938">
    <property type="entry name" value="Riboflavin_synthase-like_b-brl"/>
</dbReference>
<dbReference type="InterPro" id="IPR039261">
    <property type="entry name" value="FNR_nucleotide-bd"/>
</dbReference>
<dbReference type="SUPFAM" id="SSF63380">
    <property type="entry name" value="Riboflavin synthase domain-like"/>
    <property type="match status" value="1"/>
</dbReference>
<dbReference type="Gene3D" id="2.40.30.10">
    <property type="entry name" value="Translation factors"/>
    <property type="match status" value="1"/>
</dbReference>
<dbReference type="InterPro" id="IPR013112">
    <property type="entry name" value="FAD-bd_8"/>
</dbReference>
<dbReference type="Pfam" id="PF00175">
    <property type="entry name" value="NAD_binding_1"/>
    <property type="match status" value="1"/>
</dbReference>
<proteinExistence type="predicted"/>
<protein>
    <submittedName>
        <fullName evidence="10">Flavodoxin reductase</fullName>
    </submittedName>
</protein>
<feature type="domain" description="FAD-binding FR-type" evidence="9">
    <location>
        <begin position="1"/>
        <end position="99"/>
    </location>
</feature>
<dbReference type="PROSITE" id="PS51384">
    <property type="entry name" value="FAD_FR"/>
    <property type="match status" value="1"/>
</dbReference>
<dbReference type="GO" id="GO:0016491">
    <property type="term" value="F:oxidoreductase activity"/>
    <property type="evidence" value="ECO:0007669"/>
    <property type="project" value="UniProtKB-KW"/>
</dbReference>
<evidence type="ECO:0000256" key="1">
    <source>
        <dbReference type="ARBA" id="ARBA00001974"/>
    </source>
</evidence>
<dbReference type="InterPro" id="IPR017927">
    <property type="entry name" value="FAD-bd_FR_type"/>
</dbReference>
<dbReference type="OrthoDB" id="9789468at2"/>
<dbReference type="InterPro" id="IPR001433">
    <property type="entry name" value="OxRdtase_FAD/NAD-bd"/>
</dbReference>
<dbReference type="PANTHER" id="PTHR47354">
    <property type="entry name" value="NADH OXIDOREDUCTASE HCR"/>
    <property type="match status" value="1"/>
</dbReference>
<dbReference type="AlphaFoldDB" id="A0A6N8J6L8"/>
<keyword evidence="8" id="KW-0411">Iron-sulfur</keyword>
<dbReference type="Pfam" id="PF08022">
    <property type="entry name" value="FAD_binding_8"/>
    <property type="match status" value="1"/>
</dbReference>
<dbReference type="InterPro" id="IPR050415">
    <property type="entry name" value="MRET"/>
</dbReference>
<evidence type="ECO:0000256" key="3">
    <source>
        <dbReference type="ARBA" id="ARBA00022714"/>
    </source>
</evidence>
<dbReference type="PANTHER" id="PTHR47354:SF6">
    <property type="entry name" value="NADH OXIDOREDUCTASE HCR"/>
    <property type="match status" value="1"/>
</dbReference>
<gene>
    <name evidence="10" type="ORF">GO495_04635</name>
</gene>
<keyword evidence="2" id="KW-0285">Flavoprotein</keyword>
<dbReference type="GO" id="GO:0046872">
    <property type="term" value="F:metal ion binding"/>
    <property type="evidence" value="ECO:0007669"/>
    <property type="project" value="UniProtKB-KW"/>
</dbReference>
<accession>A0A6N8J6L8</accession>
<keyword evidence="3" id="KW-0001">2Fe-2S</keyword>
<name>A0A6N8J6L8_9BACT</name>
<dbReference type="EMBL" id="WRXO01000001">
    <property type="protein sequence ID" value="MVT39859.1"/>
    <property type="molecule type" value="Genomic_DNA"/>
</dbReference>
<evidence type="ECO:0000256" key="2">
    <source>
        <dbReference type="ARBA" id="ARBA00022630"/>
    </source>
</evidence>
<keyword evidence="6" id="KW-0560">Oxidoreductase</keyword>
<keyword evidence="7" id="KW-0408">Iron</keyword>
<evidence type="ECO:0000256" key="6">
    <source>
        <dbReference type="ARBA" id="ARBA00023002"/>
    </source>
</evidence>
<evidence type="ECO:0000256" key="5">
    <source>
        <dbReference type="ARBA" id="ARBA00022827"/>
    </source>
</evidence>
<dbReference type="Proteomes" id="UP000468388">
    <property type="component" value="Unassembled WGS sequence"/>
</dbReference>
<evidence type="ECO:0000259" key="9">
    <source>
        <dbReference type="PROSITE" id="PS51384"/>
    </source>
</evidence>
<keyword evidence="4" id="KW-0479">Metal-binding</keyword>
<dbReference type="CDD" id="cd06196">
    <property type="entry name" value="FNR_like_1"/>
    <property type="match status" value="1"/>
</dbReference>
<dbReference type="InterPro" id="IPR001709">
    <property type="entry name" value="Flavoprot_Pyr_Nucl_cyt_Rdtase"/>
</dbReference>
<evidence type="ECO:0000256" key="4">
    <source>
        <dbReference type="ARBA" id="ARBA00022723"/>
    </source>
</evidence>
<dbReference type="GO" id="GO:0051537">
    <property type="term" value="F:2 iron, 2 sulfur cluster binding"/>
    <property type="evidence" value="ECO:0007669"/>
    <property type="project" value="UniProtKB-KW"/>
</dbReference>